<comment type="similarity">
    <text evidence="2 9">Belongs to the MIP/aquaporin (TC 1.A.8) family.</text>
</comment>
<reference evidence="11" key="1">
    <citation type="submission" date="2021-12" db="EMBL/GenBank/DDBJ databases">
        <authorList>
            <person name="King R."/>
        </authorList>
    </citation>
    <scope>NUCLEOTIDE SEQUENCE</scope>
</reference>
<evidence type="ECO:0000256" key="8">
    <source>
        <dbReference type="ARBA" id="ARBA00023136"/>
    </source>
</evidence>
<keyword evidence="7 10" id="KW-1133">Transmembrane helix</keyword>
<evidence type="ECO:0000256" key="9">
    <source>
        <dbReference type="RuleBase" id="RU000477"/>
    </source>
</evidence>
<protein>
    <recommendedName>
        <fullName evidence="13">Aquaporin</fullName>
    </recommendedName>
</protein>
<gene>
    <name evidence="11" type="ORF">CHILSU_LOCUS9144</name>
</gene>
<keyword evidence="5 9" id="KW-0812">Transmembrane</keyword>
<dbReference type="PANTHER" id="PTHR19139">
    <property type="entry name" value="AQUAPORIN TRANSPORTER"/>
    <property type="match status" value="1"/>
</dbReference>
<dbReference type="Pfam" id="PF00230">
    <property type="entry name" value="MIP"/>
    <property type="match status" value="1"/>
</dbReference>
<feature type="transmembrane region" description="Helical" evidence="10">
    <location>
        <begin position="96"/>
        <end position="115"/>
    </location>
</feature>
<dbReference type="EMBL" id="OU963898">
    <property type="protein sequence ID" value="CAH0405776.1"/>
    <property type="molecule type" value="Genomic_DNA"/>
</dbReference>
<dbReference type="PRINTS" id="PR00783">
    <property type="entry name" value="MINTRINSICP"/>
</dbReference>
<comment type="subunit">
    <text evidence="3">Homotetramer.</text>
</comment>
<keyword evidence="8 10" id="KW-0472">Membrane</keyword>
<dbReference type="SUPFAM" id="SSF81338">
    <property type="entry name" value="Aquaporin-like"/>
    <property type="match status" value="3"/>
</dbReference>
<comment type="subcellular location">
    <subcellularLocation>
        <location evidence="1">Membrane</location>
        <topology evidence="1">Multi-pass membrane protein</topology>
    </subcellularLocation>
</comment>
<evidence type="ECO:0000256" key="2">
    <source>
        <dbReference type="ARBA" id="ARBA00006175"/>
    </source>
</evidence>
<keyword evidence="6" id="KW-0677">Repeat</keyword>
<evidence type="ECO:0000256" key="5">
    <source>
        <dbReference type="ARBA" id="ARBA00022692"/>
    </source>
</evidence>
<feature type="transmembrane region" description="Helical" evidence="10">
    <location>
        <begin position="250"/>
        <end position="269"/>
    </location>
</feature>
<proteinExistence type="inferred from homology"/>
<dbReference type="Proteomes" id="UP001153292">
    <property type="component" value="Chromosome 5"/>
</dbReference>
<evidence type="ECO:0000313" key="12">
    <source>
        <dbReference type="Proteomes" id="UP001153292"/>
    </source>
</evidence>
<evidence type="ECO:0000256" key="10">
    <source>
        <dbReference type="SAM" id="Phobius"/>
    </source>
</evidence>
<dbReference type="PANTHER" id="PTHR19139:SF291">
    <property type="entry name" value="AQUAPORIN"/>
    <property type="match status" value="1"/>
</dbReference>
<evidence type="ECO:0000256" key="7">
    <source>
        <dbReference type="ARBA" id="ARBA00022989"/>
    </source>
</evidence>
<evidence type="ECO:0000256" key="4">
    <source>
        <dbReference type="ARBA" id="ARBA00022448"/>
    </source>
</evidence>
<evidence type="ECO:0008006" key="13">
    <source>
        <dbReference type="Google" id="ProtNLM"/>
    </source>
</evidence>
<feature type="transmembrane region" description="Helical" evidence="10">
    <location>
        <begin position="127"/>
        <end position="153"/>
    </location>
</feature>
<evidence type="ECO:0000313" key="11">
    <source>
        <dbReference type="EMBL" id="CAH0405776.1"/>
    </source>
</evidence>
<keyword evidence="4 9" id="KW-0813">Transport</keyword>
<dbReference type="InterPro" id="IPR034294">
    <property type="entry name" value="Aquaporin_transptr"/>
</dbReference>
<keyword evidence="12" id="KW-1185">Reference proteome</keyword>
<organism evidence="11 12">
    <name type="scientific">Chilo suppressalis</name>
    <name type="common">Asiatic rice borer moth</name>
    <dbReference type="NCBI Taxonomy" id="168631"/>
    <lineage>
        <taxon>Eukaryota</taxon>
        <taxon>Metazoa</taxon>
        <taxon>Ecdysozoa</taxon>
        <taxon>Arthropoda</taxon>
        <taxon>Hexapoda</taxon>
        <taxon>Insecta</taxon>
        <taxon>Pterygota</taxon>
        <taxon>Neoptera</taxon>
        <taxon>Endopterygota</taxon>
        <taxon>Lepidoptera</taxon>
        <taxon>Glossata</taxon>
        <taxon>Ditrysia</taxon>
        <taxon>Pyraloidea</taxon>
        <taxon>Crambidae</taxon>
        <taxon>Crambinae</taxon>
        <taxon>Chilo</taxon>
    </lineage>
</organism>
<name>A0ABN8B864_CHISP</name>
<dbReference type="InterPro" id="IPR000425">
    <property type="entry name" value="MIP"/>
</dbReference>
<sequence>MLSQTVQFKPATSQMCNITRLSYLQLIKRLPPQNSQVISLFCAYYYAGVAHRSLDHIPVSAGGAGRVRRAPQRHQGLRAPRYRAHHHRLPRRLREYALQIEALITFLLMLVVQNVCAWRCSDIKGSTPLAIGLIITTCCAACIKVLITFLLVLMVQGVCPRRCSDIKGSAPLAIGLTITACHAACSRLREYALQIEALITFLLVLVVKDVCTWSCSDIKGSTPLAIGLTITTCRAACTHHHHLPRRLREYALLIEALITFLLVLVVQGVCPRRCSDIKGSAPLVIGLIITNCRAACIPFSGSSMNPARSFGPALVIGDWTSHWIYVHYPLLSDHKIRVLS</sequence>
<dbReference type="Gene3D" id="1.20.1080.10">
    <property type="entry name" value="Glycerol uptake facilitator protein"/>
    <property type="match status" value="2"/>
</dbReference>
<evidence type="ECO:0000256" key="3">
    <source>
        <dbReference type="ARBA" id="ARBA00011881"/>
    </source>
</evidence>
<accession>A0ABN8B864</accession>
<evidence type="ECO:0000256" key="1">
    <source>
        <dbReference type="ARBA" id="ARBA00004141"/>
    </source>
</evidence>
<evidence type="ECO:0000256" key="6">
    <source>
        <dbReference type="ARBA" id="ARBA00022737"/>
    </source>
</evidence>
<dbReference type="InterPro" id="IPR023271">
    <property type="entry name" value="Aquaporin-like"/>
</dbReference>